<organism evidence="1 2">
    <name type="scientific">Falsiroseomonas selenitidurans</name>
    <dbReference type="NCBI Taxonomy" id="2716335"/>
    <lineage>
        <taxon>Bacteria</taxon>
        <taxon>Pseudomonadati</taxon>
        <taxon>Pseudomonadota</taxon>
        <taxon>Alphaproteobacteria</taxon>
        <taxon>Acetobacterales</taxon>
        <taxon>Roseomonadaceae</taxon>
        <taxon>Falsiroseomonas</taxon>
    </lineage>
</organism>
<evidence type="ECO:0000313" key="2">
    <source>
        <dbReference type="Proteomes" id="UP000787635"/>
    </source>
</evidence>
<name>A0ABX1E3X5_9PROT</name>
<sequence>MGEPEPPSPAPTWLIQAWPRLLVSRRAALATGLPPEQALREAAAATLSPALPAACLTEAVAALAQVPDAQLGVRSD</sequence>
<protein>
    <submittedName>
        <fullName evidence="1">Uncharacterized protein</fullName>
    </submittedName>
</protein>
<gene>
    <name evidence="1" type="ORF">HEQ75_05045</name>
</gene>
<dbReference type="EMBL" id="JAAVNE010000005">
    <property type="protein sequence ID" value="NKC30217.1"/>
    <property type="molecule type" value="Genomic_DNA"/>
</dbReference>
<dbReference type="RefSeq" id="WP_209318356.1">
    <property type="nucleotide sequence ID" value="NZ_JAAVNE010000005.1"/>
</dbReference>
<keyword evidence="2" id="KW-1185">Reference proteome</keyword>
<comment type="caution">
    <text evidence="1">The sequence shown here is derived from an EMBL/GenBank/DDBJ whole genome shotgun (WGS) entry which is preliminary data.</text>
</comment>
<reference evidence="1 2" key="1">
    <citation type="submission" date="2020-03" db="EMBL/GenBank/DDBJ databases">
        <title>Roseomonas selenitidurans sp. nov. isolated from urban soil.</title>
        <authorList>
            <person name="Liu H."/>
        </authorList>
    </citation>
    <scope>NUCLEOTIDE SEQUENCE [LARGE SCALE GENOMIC DNA]</scope>
    <source>
        <strain evidence="1 2">BU-1</strain>
    </source>
</reference>
<dbReference type="Proteomes" id="UP000787635">
    <property type="component" value="Unassembled WGS sequence"/>
</dbReference>
<evidence type="ECO:0000313" key="1">
    <source>
        <dbReference type="EMBL" id="NKC30217.1"/>
    </source>
</evidence>
<proteinExistence type="predicted"/>
<accession>A0ABX1E3X5</accession>